<evidence type="ECO:0000313" key="7">
    <source>
        <dbReference type="Proteomes" id="UP001431572"/>
    </source>
</evidence>
<dbReference type="RefSeq" id="WP_341471614.1">
    <property type="nucleotide sequence ID" value="NZ_CP128400.1"/>
</dbReference>
<dbReference type="EMBL" id="CP128400">
    <property type="protein sequence ID" value="WJW69741.1"/>
    <property type="molecule type" value="Genomic_DNA"/>
</dbReference>
<organism evidence="4 6">
    <name type="scientific">Candidatus Chlorohelix allophototropha</name>
    <dbReference type="NCBI Taxonomy" id="3003348"/>
    <lineage>
        <taxon>Bacteria</taxon>
        <taxon>Bacillati</taxon>
        <taxon>Chloroflexota</taxon>
        <taxon>Chloroflexia</taxon>
        <taxon>Candidatus Chloroheliales</taxon>
        <taxon>Candidatus Chloroheliaceae</taxon>
        <taxon>Candidatus Chlorohelix</taxon>
    </lineage>
</organism>
<evidence type="ECO:0000256" key="2">
    <source>
        <dbReference type="ARBA" id="ARBA00035108"/>
    </source>
</evidence>
<comment type="similarity">
    <text evidence="3">Belongs to the gas vesicle GvpF/GvpL family.</text>
</comment>
<dbReference type="GO" id="GO:0031411">
    <property type="term" value="C:gas vesicle"/>
    <property type="evidence" value="ECO:0007669"/>
    <property type="project" value="UniProtKB-SubCell"/>
</dbReference>
<keyword evidence="7" id="KW-1185">Reference proteome</keyword>
<dbReference type="Proteomes" id="UP001431572">
    <property type="component" value="Chromosome 2"/>
</dbReference>
<reference evidence="5" key="2">
    <citation type="journal article" date="2024" name="Nature">
        <title>Anoxygenic phototroph of the Chloroflexota uses a type I reaction centre.</title>
        <authorList>
            <person name="Tsuji J.M."/>
            <person name="Shaw N.A."/>
            <person name="Nagashima S."/>
            <person name="Venkiteswaran J.J."/>
            <person name="Schiff S.L."/>
            <person name="Watanabe T."/>
            <person name="Fukui M."/>
            <person name="Hanada S."/>
            <person name="Tank M."/>
            <person name="Neufeld J.D."/>
        </authorList>
    </citation>
    <scope>NUCLEOTIDE SEQUENCE</scope>
    <source>
        <strain evidence="5">L227-S17</strain>
    </source>
</reference>
<name>A0A8T7M6R4_9CHLR</name>
<gene>
    <name evidence="4" type="ORF">HXX08_18445</name>
    <name evidence="5" type="ORF">OZ401_003371</name>
</gene>
<dbReference type="InterPro" id="IPR009430">
    <property type="entry name" value="GvpL/GvpF"/>
</dbReference>
<protein>
    <submittedName>
        <fullName evidence="4">GvpL/GvpF family gas vesicle protein</fullName>
    </submittedName>
</protein>
<sequence>MSDEGVKKTKSGYKGRYLYCFTLSDNAIPELEIAGVPVPNSQGVTRVYSIIVGRVAAVTSDSPITRYSINRTNLLSHEKVVEHVMNTVKGPVLPVKFGTVANSEKELVETLLTNRETELAELLESFKQHVEVGIKALWQRERIFAELAALPEIQSIRARLGESQQDKIELGQTVERALNDLRERDAQLILARLEPLAREVKLNAITLDMLVLNASFLVDNEKETAFDEAVNALDDELGGRLTLKYAGPLPPYNFVHFNLGL</sequence>
<dbReference type="GO" id="GO:0031412">
    <property type="term" value="P:gas vesicle organization"/>
    <property type="evidence" value="ECO:0007669"/>
    <property type="project" value="InterPro"/>
</dbReference>
<dbReference type="EMBL" id="JACATZ010000003">
    <property type="protein sequence ID" value="NWJ47837.1"/>
    <property type="molecule type" value="Genomic_DNA"/>
</dbReference>
<dbReference type="PANTHER" id="PTHR36852:SF1">
    <property type="entry name" value="PROTEIN GVPL 2"/>
    <property type="match status" value="1"/>
</dbReference>
<comment type="subcellular location">
    <subcellularLocation>
        <location evidence="2">Gas vesicle</location>
    </subcellularLocation>
</comment>
<evidence type="ECO:0000313" key="4">
    <source>
        <dbReference type="EMBL" id="NWJ47837.1"/>
    </source>
</evidence>
<evidence type="ECO:0000256" key="1">
    <source>
        <dbReference type="ARBA" id="ARBA00022987"/>
    </source>
</evidence>
<evidence type="ECO:0000313" key="6">
    <source>
        <dbReference type="Proteomes" id="UP000521676"/>
    </source>
</evidence>
<reference evidence="4 6" key="1">
    <citation type="submission" date="2020-06" db="EMBL/GenBank/DDBJ databases">
        <title>Anoxygenic phototrophic Chloroflexota member uses a Type I reaction center.</title>
        <authorList>
            <person name="Tsuji J.M."/>
            <person name="Shaw N.A."/>
            <person name="Nagashima S."/>
            <person name="Venkiteswaran J."/>
            <person name="Schiff S.L."/>
            <person name="Hanada S."/>
            <person name="Tank M."/>
            <person name="Neufeld J.D."/>
        </authorList>
    </citation>
    <scope>NUCLEOTIDE SEQUENCE [LARGE SCALE GENOMIC DNA]</scope>
    <source>
        <strain evidence="4">L227-S17</strain>
    </source>
</reference>
<dbReference type="AlphaFoldDB" id="A0A8T7M6R4"/>
<evidence type="ECO:0000256" key="3">
    <source>
        <dbReference type="ARBA" id="ARBA00035643"/>
    </source>
</evidence>
<dbReference type="PANTHER" id="PTHR36852">
    <property type="entry name" value="PROTEIN GVPL 2"/>
    <property type="match status" value="1"/>
</dbReference>
<proteinExistence type="inferred from homology"/>
<accession>A0A8T7M6R4</accession>
<dbReference type="Proteomes" id="UP000521676">
    <property type="component" value="Unassembled WGS sequence"/>
</dbReference>
<dbReference type="Pfam" id="PF06386">
    <property type="entry name" value="GvpL_GvpF"/>
    <property type="match status" value="1"/>
</dbReference>
<keyword evidence="1" id="KW-0304">Gas vesicle</keyword>
<evidence type="ECO:0000313" key="5">
    <source>
        <dbReference type="EMBL" id="WJW69741.1"/>
    </source>
</evidence>